<organism evidence="3 4">
    <name type="scientific">Cymbomonas tetramitiformis</name>
    <dbReference type="NCBI Taxonomy" id="36881"/>
    <lineage>
        <taxon>Eukaryota</taxon>
        <taxon>Viridiplantae</taxon>
        <taxon>Chlorophyta</taxon>
        <taxon>Pyramimonadophyceae</taxon>
        <taxon>Pyramimonadales</taxon>
        <taxon>Pyramimonadaceae</taxon>
        <taxon>Cymbomonas</taxon>
    </lineage>
</organism>
<dbReference type="InterPro" id="IPR011993">
    <property type="entry name" value="PH-like_dom_sf"/>
</dbReference>
<dbReference type="SMART" id="SM00233">
    <property type="entry name" value="PH"/>
    <property type="match status" value="1"/>
</dbReference>
<protein>
    <recommendedName>
        <fullName evidence="2">PH domain-containing protein</fullName>
    </recommendedName>
</protein>
<sequence>MEAEAEEEDISGYLYKRGDKGPVRNWKRRWFSSRYPFTTLTYKESEDVTEILGEIPIAKITHVERVPNSTCFNVSTPGRVYMLKASNVHDVLVWKNFLESRGFEEHDVDKDGADVSLSSDEVEMGSQSGEQRRPRSSSRAESSPARIVAAHFQSPLARSAELAIIPEPAGALHPDPTAPSSPAQQAAPSVGLTPAILPALTNEASPSEGDTSGELGSAGGAARALVRSPLITPVALPGEAAEVQGLREGGASTGMVPSAPERAESADDVSSGRWWLEVTLVEVARLKGNNSGKYTLVEAVKVLGGALPYALNVSQAIRFGGRCQGDRTSSCTPLWQYALG</sequence>
<dbReference type="EMBL" id="LGRX02004383">
    <property type="protein sequence ID" value="KAK3280476.1"/>
    <property type="molecule type" value="Genomic_DNA"/>
</dbReference>
<evidence type="ECO:0000313" key="4">
    <source>
        <dbReference type="Proteomes" id="UP001190700"/>
    </source>
</evidence>
<feature type="region of interest" description="Disordered" evidence="1">
    <location>
        <begin position="169"/>
        <end position="188"/>
    </location>
</feature>
<feature type="domain" description="PH" evidence="2">
    <location>
        <begin position="7"/>
        <end position="103"/>
    </location>
</feature>
<dbReference type="SUPFAM" id="SSF50729">
    <property type="entry name" value="PH domain-like"/>
    <property type="match status" value="1"/>
</dbReference>
<dbReference type="PROSITE" id="PS50003">
    <property type="entry name" value="PH_DOMAIN"/>
    <property type="match status" value="1"/>
</dbReference>
<name>A0AAE0GN73_9CHLO</name>
<proteinExistence type="predicted"/>
<feature type="non-terminal residue" evidence="3">
    <location>
        <position position="340"/>
    </location>
</feature>
<keyword evidence="4" id="KW-1185">Reference proteome</keyword>
<dbReference type="AlphaFoldDB" id="A0AAE0GN73"/>
<dbReference type="Gene3D" id="2.30.29.30">
    <property type="entry name" value="Pleckstrin-homology domain (PH domain)/Phosphotyrosine-binding domain (PTB)"/>
    <property type="match status" value="1"/>
</dbReference>
<evidence type="ECO:0000313" key="3">
    <source>
        <dbReference type="EMBL" id="KAK3280476.1"/>
    </source>
</evidence>
<evidence type="ECO:0000256" key="1">
    <source>
        <dbReference type="SAM" id="MobiDB-lite"/>
    </source>
</evidence>
<evidence type="ECO:0000259" key="2">
    <source>
        <dbReference type="PROSITE" id="PS50003"/>
    </source>
</evidence>
<comment type="caution">
    <text evidence="3">The sequence shown here is derived from an EMBL/GenBank/DDBJ whole genome shotgun (WGS) entry which is preliminary data.</text>
</comment>
<feature type="region of interest" description="Disordered" evidence="1">
    <location>
        <begin position="109"/>
        <end position="145"/>
    </location>
</feature>
<accession>A0AAE0GN73</accession>
<feature type="compositionally biased region" description="Low complexity" evidence="1">
    <location>
        <begin position="178"/>
        <end position="188"/>
    </location>
</feature>
<gene>
    <name evidence="3" type="ORF">CYMTET_11684</name>
</gene>
<dbReference type="Proteomes" id="UP001190700">
    <property type="component" value="Unassembled WGS sequence"/>
</dbReference>
<dbReference type="Pfam" id="PF00169">
    <property type="entry name" value="PH"/>
    <property type="match status" value="1"/>
</dbReference>
<reference evidence="3 4" key="1">
    <citation type="journal article" date="2015" name="Genome Biol. Evol.">
        <title>Comparative Genomics of a Bacterivorous Green Alga Reveals Evolutionary Causalities and Consequences of Phago-Mixotrophic Mode of Nutrition.</title>
        <authorList>
            <person name="Burns J.A."/>
            <person name="Paasch A."/>
            <person name="Narechania A."/>
            <person name="Kim E."/>
        </authorList>
    </citation>
    <scope>NUCLEOTIDE SEQUENCE [LARGE SCALE GENOMIC DNA]</scope>
    <source>
        <strain evidence="3 4">PLY_AMNH</strain>
    </source>
</reference>
<dbReference type="InterPro" id="IPR001849">
    <property type="entry name" value="PH_domain"/>
</dbReference>